<evidence type="ECO:0000313" key="10">
    <source>
        <dbReference type="Proteomes" id="UP000259610"/>
    </source>
</evidence>
<feature type="transmembrane region" description="Helical" evidence="8">
    <location>
        <begin position="305"/>
        <end position="322"/>
    </location>
</feature>
<dbReference type="PANTHER" id="PTHR30472:SF25">
    <property type="entry name" value="ABC TRANSPORTER PERMEASE PROTEIN MJ0876-RELATED"/>
    <property type="match status" value="1"/>
</dbReference>
<comment type="similarity">
    <text evidence="2">Belongs to the binding-protein-dependent transport system permease family. FecCD subfamily.</text>
</comment>
<sequence>MSGRLLVPGLIAASVLAIFVACLLGSTPLPADRVLAAFFGGADAGDRLVIWQIRLPRAVAAFVSGAALGISGAALQGLLRNPLAEPGVLGVSASASLFATFSLYYGLAAISPWVLPISAIAGALAATALIALAAIRTRSVVTLILIGVGLSSFSGAAMSLLMNLAPNPFSLSDMINWMLGSVANRSFEEVGLAAPFLIIGAAILLSSRRGLSALTLGEEAASGVGLNLQSQRILTVLGAGLATGGSVALAGAIGFVGIVAPHIIRPFVRHDPARSLIPSALLAGLILVIADIGVRILPTSNELKLGVVAALIGAPAFVWIAIQRRAING</sequence>
<feature type="transmembrane region" description="Helical" evidence="8">
    <location>
        <begin position="186"/>
        <end position="205"/>
    </location>
</feature>
<evidence type="ECO:0000256" key="3">
    <source>
        <dbReference type="ARBA" id="ARBA00022448"/>
    </source>
</evidence>
<keyword evidence="3" id="KW-0813">Transport</keyword>
<evidence type="ECO:0000256" key="7">
    <source>
        <dbReference type="ARBA" id="ARBA00023136"/>
    </source>
</evidence>
<keyword evidence="4" id="KW-1003">Cell membrane</keyword>
<keyword evidence="5 8" id="KW-0812">Transmembrane</keyword>
<evidence type="ECO:0000256" key="1">
    <source>
        <dbReference type="ARBA" id="ARBA00004651"/>
    </source>
</evidence>
<evidence type="ECO:0000256" key="6">
    <source>
        <dbReference type="ARBA" id="ARBA00022989"/>
    </source>
</evidence>
<feature type="transmembrane region" description="Helical" evidence="8">
    <location>
        <begin position="55"/>
        <end position="75"/>
    </location>
</feature>
<evidence type="ECO:0000256" key="4">
    <source>
        <dbReference type="ARBA" id="ARBA00022475"/>
    </source>
</evidence>
<dbReference type="GO" id="GO:0022857">
    <property type="term" value="F:transmembrane transporter activity"/>
    <property type="evidence" value="ECO:0007669"/>
    <property type="project" value="InterPro"/>
</dbReference>
<evidence type="ECO:0000256" key="8">
    <source>
        <dbReference type="SAM" id="Phobius"/>
    </source>
</evidence>
<dbReference type="GO" id="GO:0005886">
    <property type="term" value="C:plasma membrane"/>
    <property type="evidence" value="ECO:0007669"/>
    <property type="project" value="UniProtKB-SubCell"/>
</dbReference>
<dbReference type="AlphaFoldDB" id="A0A3B9GZT2"/>
<dbReference type="CDD" id="cd06550">
    <property type="entry name" value="TM_ABC_iron-siderophores_like"/>
    <property type="match status" value="1"/>
</dbReference>
<keyword evidence="6 8" id="KW-1133">Transmembrane helix</keyword>
<feature type="transmembrane region" description="Helical" evidence="8">
    <location>
        <begin position="113"/>
        <end position="135"/>
    </location>
</feature>
<dbReference type="Gene3D" id="1.10.3470.10">
    <property type="entry name" value="ABC transporter involved in vitamin B12 uptake, BtuC"/>
    <property type="match status" value="1"/>
</dbReference>
<dbReference type="EMBL" id="DMAN01000280">
    <property type="protein sequence ID" value="HAE27965.1"/>
    <property type="molecule type" value="Genomic_DNA"/>
</dbReference>
<organism evidence="9 10">
    <name type="scientific">Hyphomonas adhaerens</name>
    <dbReference type="NCBI Taxonomy" id="81029"/>
    <lineage>
        <taxon>Bacteria</taxon>
        <taxon>Pseudomonadati</taxon>
        <taxon>Pseudomonadota</taxon>
        <taxon>Alphaproteobacteria</taxon>
        <taxon>Hyphomonadales</taxon>
        <taxon>Hyphomonadaceae</taxon>
        <taxon>Hyphomonas</taxon>
    </lineage>
</organism>
<name>A0A3B9GZT2_9PROT</name>
<proteinExistence type="inferred from homology"/>
<comment type="caution">
    <text evidence="9">The sequence shown here is derived from an EMBL/GenBank/DDBJ whole genome shotgun (WGS) entry which is preliminary data.</text>
</comment>
<feature type="transmembrane region" description="Helical" evidence="8">
    <location>
        <begin position="276"/>
        <end position="298"/>
    </location>
</feature>
<dbReference type="InterPro" id="IPR037294">
    <property type="entry name" value="ABC_BtuC-like"/>
</dbReference>
<keyword evidence="7 8" id="KW-0472">Membrane</keyword>
<protein>
    <submittedName>
        <fullName evidence="9">ABC transporter permease</fullName>
    </submittedName>
</protein>
<dbReference type="Proteomes" id="UP000259610">
    <property type="component" value="Unassembled WGS sequence"/>
</dbReference>
<gene>
    <name evidence="9" type="ORF">DCG58_12450</name>
</gene>
<dbReference type="Pfam" id="PF01032">
    <property type="entry name" value="FecCD"/>
    <property type="match status" value="1"/>
</dbReference>
<feature type="transmembrane region" description="Helical" evidence="8">
    <location>
        <begin position="87"/>
        <end position="107"/>
    </location>
</feature>
<dbReference type="SUPFAM" id="SSF81345">
    <property type="entry name" value="ABC transporter involved in vitamin B12 uptake, BtuC"/>
    <property type="match status" value="1"/>
</dbReference>
<dbReference type="PANTHER" id="PTHR30472">
    <property type="entry name" value="FERRIC ENTEROBACTIN TRANSPORT SYSTEM PERMEASE PROTEIN"/>
    <property type="match status" value="1"/>
</dbReference>
<dbReference type="InterPro" id="IPR000522">
    <property type="entry name" value="ABC_transptr_permease_BtuC"/>
</dbReference>
<evidence type="ECO:0000256" key="2">
    <source>
        <dbReference type="ARBA" id="ARBA00007935"/>
    </source>
</evidence>
<accession>A0A3B9GZT2</accession>
<evidence type="ECO:0000313" key="9">
    <source>
        <dbReference type="EMBL" id="HAE27965.1"/>
    </source>
</evidence>
<dbReference type="PROSITE" id="PS51257">
    <property type="entry name" value="PROKAR_LIPOPROTEIN"/>
    <property type="match status" value="1"/>
</dbReference>
<dbReference type="RefSeq" id="WP_272989422.1">
    <property type="nucleotide sequence ID" value="NZ_CAJWRG010000103.1"/>
</dbReference>
<reference evidence="9 10" key="1">
    <citation type="journal article" date="2018" name="Nat. Biotechnol.">
        <title>A standardized bacterial taxonomy based on genome phylogeny substantially revises the tree of life.</title>
        <authorList>
            <person name="Parks D.H."/>
            <person name="Chuvochina M."/>
            <person name="Waite D.W."/>
            <person name="Rinke C."/>
            <person name="Skarshewski A."/>
            <person name="Chaumeil P.A."/>
            <person name="Hugenholtz P."/>
        </authorList>
    </citation>
    <scope>NUCLEOTIDE SEQUENCE [LARGE SCALE GENOMIC DNA]</scope>
    <source>
        <strain evidence="9">UBA8733</strain>
    </source>
</reference>
<comment type="subcellular location">
    <subcellularLocation>
        <location evidence="1">Cell membrane</location>
        <topology evidence="1">Multi-pass membrane protein</topology>
    </subcellularLocation>
</comment>
<evidence type="ECO:0000256" key="5">
    <source>
        <dbReference type="ARBA" id="ARBA00022692"/>
    </source>
</evidence>
<feature type="transmembrane region" description="Helical" evidence="8">
    <location>
        <begin position="142"/>
        <end position="166"/>
    </location>
</feature>
<feature type="transmembrane region" description="Helical" evidence="8">
    <location>
        <begin position="236"/>
        <end position="264"/>
    </location>
</feature>